<comment type="caution">
    <text evidence="2">The sequence shown here is derived from an EMBL/GenBank/DDBJ whole genome shotgun (WGS) entry which is preliminary data.</text>
</comment>
<feature type="compositionally biased region" description="Polar residues" evidence="1">
    <location>
        <begin position="61"/>
        <end position="77"/>
    </location>
</feature>
<dbReference type="Proteomes" id="UP001212841">
    <property type="component" value="Unassembled WGS sequence"/>
</dbReference>
<gene>
    <name evidence="2" type="ORF">HK097_010353</name>
</gene>
<evidence type="ECO:0000313" key="3">
    <source>
        <dbReference type="Proteomes" id="UP001212841"/>
    </source>
</evidence>
<evidence type="ECO:0000256" key="1">
    <source>
        <dbReference type="SAM" id="MobiDB-lite"/>
    </source>
</evidence>
<feature type="region of interest" description="Disordered" evidence="1">
    <location>
        <begin position="37"/>
        <end position="101"/>
    </location>
</feature>
<feature type="non-terminal residue" evidence="2">
    <location>
        <position position="1"/>
    </location>
</feature>
<evidence type="ECO:0000313" key="2">
    <source>
        <dbReference type="EMBL" id="KAJ3055494.1"/>
    </source>
</evidence>
<accession>A0AAD5X7G7</accession>
<feature type="compositionally biased region" description="Pro residues" evidence="1">
    <location>
        <begin position="84"/>
        <end position="93"/>
    </location>
</feature>
<sequence>EIVEDASVEDQLPARTTPSQIDTTKLVATAAESHVDAGPIEPAHKPLPVPTVEPTQMEAPTRSQTASPVLHHQTASPGVSPVGTPAPMPVPPPRSKHTGMTVTRKAVVRDVLPRSE</sequence>
<organism evidence="2 3">
    <name type="scientific">Rhizophlyctis rosea</name>
    <dbReference type="NCBI Taxonomy" id="64517"/>
    <lineage>
        <taxon>Eukaryota</taxon>
        <taxon>Fungi</taxon>
        <taxon>Fungi incertae sedis</taxon>
        <taxon>Chytridiomycota</taxon>
        <taxon>Chytridiomycota incertae sedis</taxon>
        <taxon>Chytridiomycetes</taxon>
        <taxon>Rhizophlyctidales</taxon>
        <taxon>Rhizophlyctidaceae</taxon>
        <taxon>Rhizophlyctis</taxon>
    </lineage>
</organism>
<dbReference type="AlphaFoldDB" id="A0AAD5X7G7"/>
<feature type="region of interest" description="Disordered" evidence="1">
    <location>
        <begin position="1"/>
        <end position="24"/>
    </location>
</feature>
<name>A0AAD5X7G7_9FUNG</name>
<feature type="compositionally biased region" description="Polar residues" evidence="1">
    <location>
        <begin position="14"/>
        <end position="23"/>
    </location>
</feature>
<keyword evidence="3" id="KW-1185">Reference proteome</keyword>
<reference evidence="2" key="1">
    <citation type="submission" date="2020-05" db="EMBL/GenBank/DDBJ databases">
        <title>Phylogenomic resolution of chytrid fungi.</title>
        <authorList>
            <person name="Stajich J.E."/>
            <person name="Amses K."/>
            <person name="Simmons R."/>
            <person name="Seto K."/>
            <person name="Myers J."/>
            <person name="Bonds A."/>
            <person name="Quandt C.A."/>
            <person name="Barry K."/>
            <person name="Liu P."/>
            <person name="Grigoriev I."/>
            <person name="Longcore J.E."/>
            <person name="James T.Y."/>
        </authorList>
    </citation>
    <scope>NUCLEOTIDE SEQUENCE</scope>
    <source>
        <strain evidence="2">JEL0318</strain>
    </source>
</reference>
<protein>
    <submittedName>
        <fullName evidence="2">Uncharacterized protein</fullName>
    </submittedName>
</protein>
<dbReference type="EMBL" id="JADGJD010000076">
    <property type="protein sequence ID" value="KAJ3055494.1"/>
    <property type="molecule type" value="Genomic_DNA"/>
</dbReference>
<proteinExistence type="predicted"/>